<dbReference type="Gene3D" id="3.40.50.150">
    <property type="entry name" value="Vaccinia Virus protein VP39"/>
    <property type="match status" value="1"/>
</dbReference>
<dbReference type="STRING" id="1801773.A3A03_01655"/>
<dbReference type="CDD" id="cd02440">
    <property type="entry name" value="AdoMet_MTases"/>
    <property type="match status" value="1"/>
</dbReference>
<name>A0A1F6XIL1_9BACT</name>
<dbReference type="Proteomes" id="UP000176629">
    <property type="component" value="Unassembled WGS sequence"/>
</dbReference>
<accession>A0A1F6XIL1</accession>
<dbReference type="SUPFAM" id="SSF53335">
    <property type="entry name" value="S-adenosyl-L-methionine-dependent methyltransferases"/>
    <property type="match status" value="1"/>
</dbReference>
<evidence type="ECO:0000313" key="2">
    <source>
        <dbReference type="EMBL" id="OGI93832.1"/>
    </source>
</evidence>
<organism evidence="2 3">
    <name type="scientific">Candidatus Nomurabacteria bacterium RIFCSPLOWO2_01_FULL_40_18</name>
    <dbReference type="NCBI Taxonomy" id="1801773"/>
    <lineage>
        <taxon>Bacteria</taxon>
        <taxon>Candidatus Nomuraibacteriota</taxon>
    </lineage>
</organism>
<dbReference type="EMBL" id="MFUX01000038">
    <property type="protein sequence ID" value="OGI93832.1"/>
    <property type="molecule type" value="Genomic_DNA"/>
</dbReference>
<gene>
    <name evidence="2" type="ORF">A3A03_01655</name>
</gene>
<evidence type="ECO:0000313" key="3">
    <source>
        <dbReference type="Proteomes" id="UP000176629"/>
    </source>
</evidence>
<dbReference type="GO" id="GO:0008168">
    <property type="term" value="F:methyltransferase activity"/>
    <property type="evidence" value="ECO:0007669"/>
    <property type="project" value="TreeGrafter"/>
</dbReference>
<dbReference type="InterPro" id="IPR029063">
    <property type="entry name" value="SAM-dependent_MTases_sf"/>
</dbReference>
<dbReference type="InterPro" id="IPR050508">
    <property type="entry name" value="Methyltransf_Superfamily"/>
</dbReference>
<comment type="caution">
    <text evidence="2">The sequence shown here is derived from an EMBL/GenBank/DDBJ whole genome shotgun (WGS) entry which is preliminary data.</text>
</comment>
<proteinExistence type="predicted"/>
<reference evidence="2 3" key="1">
    <citation type="journal article" date="2016" name="Nat. Commun.">
        <title>Thousands of microbial genomes shed light on interconnected biogeochemical processes in an aquifer system.</title>
        <authorList>
            <person name="Anantharaman K."/>
            <person name="Brown C.T."/>
            <person name="Hug L.A."/>
            <person name="Sharon I."/>
            <person name="Castelle C.J."/>
            <person name="Probst A.J."/>
            <person name="Thomas B.C."/>
            <person name="Singh A."/>
            <person name="Wilkins M.J."/>
            <person name="Karaoz U."/>
            <person name="Brodie E.L."/>
            <person name="Williams K.H."/>
            <person name="Hubbard S.S."/>
            <person name="Banfield J.F."/>
        </authorList>
    </citation>
    <scope>NUCLEOTIDE SEQUENCE [LARGE SCALE GENOMIC DNA]</scope>
</reference>
<feature type="domain" description="Methyltransferase" evidence="1">
    <location>
        <begin position="17"/>
        <end position="146"/>
    </location>
</feature>
<evidence type="ECO:0000259" key="1">
    <source>
        <dbReference type="Pfam" id="PF13847"/>
    </source>
</evidence>
<dbReference type="InterPro" id="IPR025714">
    <property type="entry name" value="Methyltranfer_dom"/>
</dbReference>
<dbReference type="PANTHER" id="PTHR42912:SF86">
    <property type="entry name" value="BLL4992 PROTEIN"/>
    <property type="match status" value="1"/>
</dbReference>
<sequence>MFTDPVKNLRAFGLREDSIVADLGAGTGFYSVVAGYLAPRGKVYAVDIVKDFLATIKHKAREARLRNVEIIWGDIEKSGGTKIGAGVADAVIASNVLHQLKNKEQLVHEIKRILKPRGRVLLVDWSPGILSAARVVPKHQAREMFEKGGFVWQKDINAGNYHYGMILMKINE</sequence>
<dbReference type="PANTHER" id="PTHR42912">
    <property type="entry name" value="METHYLTRANSFERASE"/>
    <property type="match status" value="1"/>
</dbReference>
<dbReference type="AlphaFoldDB" id="A0A1F6XIL1"/>
<protein>
    <recommendedName>
        <fullName evidence="1">Methyltransferase domain-containing protein</fullName>
    </recommendedName>
</protein>
<dbReference type="Pfam" id="PF13847">
    <property type="entry name" value="Methyltransf_31"/>
    <property type="match status" value="1"/>
</dbReference>